<dbReference type="AlphaFoldDB" id="V4S6N9"/>
<protein>
    <submittedName>
        <fullName evidence="1">Uncharacterized protein</fullName>
    </submittedName>
</protein>
<gene>
    <name evidence="1" type="ORF">F753_04075</name>
</gene>
<dbReference type="Proteomes" id="UP000017822">
    <property type="component" value="Unassembled WGS sequence"/>
</dbReference>
<organism evidence="1 2">
    <name type="scientific">Stutzerimonas chloritidismutans AW-1</name>
    <dbReference type="NCBI Taxonomy" id="1263865"/>
    <lineage>
        <taxon>Bacteria</taxon>
        <taxon>Pseudomonadati</taxon>
        <taxon>Pseudomonadota</taxon>
        <taxon>Gammaproteobacteria</taxon>
        <taxon>Pseudomonadales</taxon>
        <taxon>Pseudomonadaceae</taxon>
        <taxon>Stutzerimonas</taxon>
    </lineage>
</organism>
<sequence>METQGTYQVPTEYVRGACLRLFVDGWAAPTAPEVRQILKMAGLDPRSAGDFLGVSRRQVNRWTTAEEEIAYSSWVMLCQRAGIGYLSGPAAPAWRDEAARGTGEQVMLRLDLDMVNVVEVYGVPDMGWYEWRHLVNGARAGGSDSAGYGSVAAALRDALNALA</sequence>
<evidence type="ECO:0000313" key="2">
    <source>
        <dbReference type="Proteomes" id="UP000017822"/>
    </source>
</evidence>
<evidence type="ECO:0000313" key="1">
    <source>
        <dbReference type="EMBL" id="ESR00682.1"/>
    </source>
</evidence>
<accession>V4S6N9</accession>
<dbReference type="RefSeq" id="WP_023444245.1">
    <property type="nucleotide sequence ID" value="NZ_AOFQ01000011.1"/>
</dbReference>
<dbReference type="EMBL" id="AOFQ01000011">
    <property type="protein sequence ID" value="ESR00682.1"/>
    <property type="molecule type" value="Genomic_DNA"/>
</dbReference>
<proteinExistence type="predicted"/>
<reference evidence="1 2" key="1">
    <citation type="submission" date="2013-07" db="EMBL/GenBank/DDBJ databases">
        <authorList>
            <person name="Schaap P.J."/>
            <person name="Mehboob F."/>
            <person name="Oosterkamp M.J."/>
            <person name="de Vos W.M."/>
            <person name="Stams A.J.M."/>
            <person name="Koehorst J.J."/>
        </authorList>
    </citation>
    <scope>NUCLEOTIDE SEQUENCE [LARGE SCALE GENOMIC DNA]</scope>
    <source>
        <strain evidence="1 2">AW-1</strain>
    </source>
</reference>
<name>V4S6N9_STUCH</name>
<comment type="caution">
    <text evidence="1">The sequence shown here is derived from an EMBL/GenBank/DDBJ whole genome shotgun (WGS) entry which is preliminary data.</text>
</comment>
<dbReference type="PATRIC" id="fig|1263865.4.peg.800"/>